<dbReference type="EMBL" id="CP071090">
    <property type="protein sequence ID" value="QSQ20279.1"/>
    <property type="molecule type" value="Genomic_DNA"/>
</dbReference>
<sequence>MIDDEVTELLTDRTDDGRRLNQLVDEFRRGREVSQLVVLLDSSNPELVSIGAWILCELPFELYRSDDMLRRLRGLTGHCDPAVRFHAVGALFPALNPMETSTRDLLQKLLSDPNDGVRRAAQMAASRLSLT</sequence>
<gene>
    <name evidence="1" type="ORF">JY651_34170</name>
</gene>
<name>A0ABX7NN42_9BACT</name>
<proteinExistence type="predicted"/>
<keyword evidence="2" id="KW-1185">Reference proteome</keyword>
<dbReference type="Pfam" id="PF13646">
    <property type="entry name" value="HEAT_2"/>
    <property type="match status" value="1"/>
</dbReference>
<dbReference type="Gene3D" id="1.25.10.10">
    <property type="entry name" value="Leucine-rich Repeat Variant"/>
    <property type="match status" value="1"/>
</dbReference>
<dbReference type="SUPFAM" id="SSF48371">
    <property type="entry name" value="ARM repeat"/>
    <property type="match status" value="1"/>
</dbReference>
<evidence type="ECO:0000313" key="1">
    <source>
        <dbReference type="EMBL" id="QSQ20279.1"/>
    </source>
</evidence>
<dbReference type="RefSeq" id="WP_206721859.1">
    <property type="nucleotide sequence ID" value="NZ_CP071090.1"/>
</dbReference>
<evidence type="ECO:0000313" key="2">
    <source>
        <dbReference type="Proteomes" id="UP000662747"/>
    </source>
</evidence>
<dbReference type="InterPro" id="IPR011989">
    <property type="entry name" value="ARM-like"/>
</dbReference>
<organism evidence="1 2">
    <name type="scientific">Pyxidicoccus parkwayensis</name>
    <dbReference type="NCBI Taxonomy" id="2813578"/>
    <lineage>
        <taxon>Bacteria</taxon>
        <taxon>Pseudomonadati</taxon>
        <taxon>Myxococcota</taxon>
        <taxon>Myxococcia</taxon>
        <taxon>Myxococcales</taxon>
        <taxon>Cystobacterineae</taxon>
        <taxon>Myxococcaceae</taxon>
        <taxon>Pyxidicoccus</taxon>
    </lineage>
</organism>
<reference evidence="1 2" key="1">
    <citation type="submission" date="2021-02" db="EMBL/GenBank/DDBJ databases">
        <title>De Novo genome assembly of isolated myxobacteria.</title>
        <authorList>
            <person name="Stevens D.C."/>
        </authorList>
    </citation>
    <scope>NUCLEOTIDE SEQUENCE [LARGE SCALE GENOMIC DNA]</scope>
    <source>
        <strain evidence="2">SCPEA02</strain>
    </source>
</reference>
<dbReference type="InterPro" id="IPR016024">
    <property type="entry name" value="ARM-type_fold"/>
</dbReference>
<accession>A0ABX7NN42</accession>
<dbReference type="Proteomes" id="UP000662747">
    <property type="component" value="Chromosome"/>
</dbReference>
<protein>
    <submittedName>
        <fullName evidence="1">HEAT repeat domain-containing protein</fullName>
    </submittedName>
</protein>